<evidence type="ECO:0008006" key="3">
    <source>
        <dbReference type="Google" id="ProtNLM"/>
    </source>
</evidence>
<dbReference type="PANTHER" id="PTHR37375">
    <property type="entry name" value="EXPRESSED PROTEIN"/>
    <property type="match status" value="1"/>
</dbReference>
<dbReference type="EMBL" id="JARPOI010000008">
    <property type="protein sequence ID" value="KAJ9175707.1"/>
    <property type="molecule type" value="Genomic_DNA"/>
</dbReference>
<reference evidence="1 2" key="1">
    <citation type="journal article" date="2023" name="Plant Biotechnol. J.">
        <title>Chromosome-level wild Hevea brasiliensis genome provides new tools for genomic-assisted breeding and valuable loci to elevate rubber yield.</title>
        <authorList>
            <person name="Cheng H."/>
            <person name="Song X."/>
            <person name="Hu Y."/>
            <person name="Wu T."/>
            <person name="Yang Q."/>
            <person name="An Z."/>
            <person name="Feng S."/>
            <person name="Deng Z."/>
            <person name="Wu W."/>
            <person name="Zeng X."/>
            <person name="Tu M."/>
            <person name="Wang X."/>
            <person name="Huang H."/>
        </authorList>
    </citation>
    <scope>NUCLEOTIDE SEQUENCE [LARGE SCALE GENOMIC DNA]</scope>
    <source>
        <strain evidence="1">MT/VB/25A 57/8</strain>
    </source>
</reference>
<dbReference type="InterPro" id="IPR037119">
    <property type="entry name" value="Haem_oxidase_HugZ-like_sf"/>
</dbReference>
<sequence length="308" mass="34737">MKGSKATVLTLAERCKNILASNWQAYLNTIKADAQGSKKEIHTSKVKYILKKGKPYIWVPEKDMHNVNTIIDERGSLAVACPFPGPLANLFRSIKKLPAQTALTGDVCPLKDEKAQLAMESVKEVIQSEQRVMNESTYTVSGVLNSSNIISTSRCESLKELLDGGEKYCVYRFNIRSCTFVDGYGRTHEVELEDLEMSKVDPLAPFSAKLIDGVNRSEARRRALILFCLIYLNANARDAIMFSIDRKGFYVLGKVRSPVIKDGQSEYQWKEFRFTFKEEASDIETFCHQLVEMEEEAVKKVSSYSGLT</sequence>
<name>A0ABQ9M8C2_HEVBR</name>
<dbReference type="PANTHER" id="PTHR37375:SF1">
    <property type="entry name" value="DUF2470 DOMAIN-CONTAINING PROTEIN"/>
    <property type="match status" value="1"/>
</dbReference>
<proteinExistence type="predicted"/>
<evidence type="ECO:0000313" key="1">
    <source>
        <dbReference type="EMBL" id="KAJ9175707.1"/>
    </source>
</evidence>
<evidence type="ECO:0000313" key="2">
    <source>
        <dbReference type="Proteomes" id="UP001174677"/>
    </source>
</evidence>
<dbReference type="Gene3D" id="2.30.110.10">
    <property type="entry name" value="Electron Transport, Fmn-binding Protein, Chain A"/>
    <property type="match status" value="1"/>
</dbReference>
<dbReference type="Proteomes" id="UP001174677">
    <property type="component" value="Chromosome 8"/>
</dbReference>
<dbReference type="SUPFAM" id="SSF50475">
    <property type="entry name" value="FMN-binding split barrel"/>
    <property type="match status" value="1"/>
</dbReference>
<dbReference type="Gene3D" id="3.20.180.10">
    <property type="entry name" value="PNP-oxidase-like"/>
    <property type="match status" value="1"/>
</dbReference>
<keyword evidence="2" id="KW-1185">Reference proteome</keyword>
<gene>
    <name evidence="1" type="ORF">P3X46_014236</name>
</gene>
<protein>
    <recommendedName>
        <fullName evidence="3">DUF2470 domain-containing protein</fullName>
    </recommendedName>
</protein>
<organism evidence="1 2">
    <name type="scientific">Hevea brasiliensis</name>
    <name type="common">Para rubber tree</name>
    <name type="synonym">Siphonia brasiliensis</name>
    <dbReference type="NCBI Taxonomy" id="3981"/>
    <lineage>
        <taxon>Eukaryota</taxon>
        <taxon>Viridiplantae</taxon>
        <taxon>Streptophyta</taxon>
        <taxon>Embryophyta</taxon>
        <taxon>Tracheophyta</taxon>
        <taxon>Spermatophyta</taxon>
        <taxon>Magnoliopsida</taxon>
        <taxon>eudicotyledons</taxon>
        <taxon>Gunneridae</taxon>
        <taxon>Pentapetalae</taxon>
        <taxon>rosids</taxon>
        <taxon>fabids</taxon>
        <taxon>Malpighiales</taxon>
        <taxon>Euphorbiaceae</taxon>
        <taxon>Crotonoideae</taxon>
        <taxon>Micrandreae</taxon>
        <taxon>Hevea</taxon>
    </lineage>
</organism>
<comment type="caution">
    <text evidence="1">The sequence shown here is derived from an EMBL/GenBank/DDBJ whole genome shotgun (WGS) entry which is preliminary data.</text>
</comment>
<dbReference type="InterPro" id="IPR012349">
    <property type="entry name" value="Split_barrel_FMN-bd"/>
</dbReference>
<accession>A0ABQ9M8C2</accession>